<keyword evidence="3" id="KW-0349">Heme</keyword>
<evidence type="ECO:0000313" key="8">
    <source>
        <dbReference type="EMBL" id="CAL1542571.1"/>
    </source>
</evidence>
<dbReference type="GO" id="GO:0071375">
    <property type="term" value="P:cellular response to peptide hormone stimulus"/>
    <property type="evidence" value="ECO:0007669"/>
    <property type="project" value="TreeGrafter"/>
</dbReference>
<dbReference type="GO" id="GO:0004497">
    <property type="term" value="F:monooxygenase activity"/>
    <property type="evidence" value="ECO:0007669"/>
    <property type="project" value="UniProtKB-KW"/>
</dbReference>
<dbReference type="Pfam" id="PF00067">
    <property type="entry name" value="p450"/>
    <property type="match status" value="1"/>
</dbReference>
<sequence length="214" mass="23830">MLSSLKSRMTTTASLCQAEVVKTGLKRFYRAGSPTVMGDVTATKEVEEVSKADDAAPGVKSLEDIPGPDGKYAIPYIGSIFLFHPFTEHKPEQANHMFAELHRKHGRIVKFRRGFKWSVLLFDPDLIEEAMAYEGRCPIRPSPPLSDAFSARTGKVKGLSQVQGENWLNMRRPLQEFLLHPANTNLYTPALNNIANELTRVIALSRDAHGRLAV</sequence>
<evidence type="ECO:0000313" key="9">
    <source>
        <dbReference type="Proteomes" id="UP001497497"/>
    </source>
</evidence>
<comment type="cofactor">
    <cofactor evidence="1">
        <name>heme</name>
        <dbReference type="ChEBI" id="CHEBI:30413"/>
    </cofactor>
</comment>
<dbReference type="SUPFAM" id="SSF48264">
    <property type="entry name" value="Cytochrome P450"/>
    <property type="match status" value="1"/>
</dbReference>
<evidence type="ECO:0000256" key="7">
    <source>
        <dbReference type="ARBA" id="ARBA00023033"/>
    </source>
</evidence>
<evidence type="ECO:0000256" key="3">
    <source>
        <dbReference type="ARBA" id="ARBA00022617"/>
    </source>
</evidence>
<dbReference type="GO" id="GO:0016705">
    <property type="term" value="F:oxidoreductase activity, acting on paired donors, with incorporation or reduction of molecular oxygen"/>
    <property type="evidence" value="ECO:0007669"/>
    <property type="project" value="InterPro"/>
</dbReference>
<dbReference type="Proteomes" id="UP001497497">
    <property type="component" value="Unassembled WGS sequence"/>
</dbReference>
<dbReference type="GO" id="GO:0008203">
    <property type="term" value="P:cholesterol metabolic process"/>
    <property type="evidence" value="ECO:0007669"/>
    <property type="project" value="TreeGrafter"/>
</dbReference>
<protein>
    <recommendedName>
        <fullName evidence="10">Cytochrome P450</fullName>
    </recommendedName>
</protein>
<evidence type="ECO:0000256" key="6">
    <source>
        <dbReference type="ARBA" id="ARBA00023004"/>
    </source>
</evidence>
<dbReference type="GO" id="GO:0006700">
    <property type="term" value="P:C21-steroid hormone biosynthetic process"/>
    <property type="evidence" value="ECO:0007669"/>
    <property type="project" value="TreeGrafter"/>
</dbReference>
<evidence type="ECO:0008006" key="10">
    <source>
        <dbReference type="Google" id="ProtNLM"/>
    </source>
</evidence>
<comment type="similarity">
    <text evidence="2">Belongs to the cytochrome P450 family.</text>
</comment>
<dbReference type="PANTHER" id="PTHR24279">
    <property type="entry name" value="CYTOCHROME P450"/>
    <property type="match status" value="1"/>
</dbReference>
<dbReference type="InterPro" id="IPR001128">
    <property type="entry name" value="Cyt_P450"/>
</dbReference>
<dbReference type="PANTHER" id="PTHR24279:SF122">
    <property type="entry name" value="CYTOCHROME P450 FAMILY 27 SUBFAMILY C MEMBER 1"/>
    <property type="match status" value="1"/>
</dbReference>
<evidence type="ECO:0000256" key="1">
    <source>
        <dbReference type="ARBA" id="ARBA00001971"/>
    </source>
</evidence>
<dbReference type="GO" id="GO:0005743">
    <property type="term" value="C:mitochondrial inner membrane"/>
    <property type="evidence" value="ECO:0007669"/>
    <property type="project" value="TreeGrafter"/>
</dbReference>
<dbReference type="InterPro" id="IPR036396">
    <property type="entry name" value="Cyt_P450_sf"/>
</dbReference>
<dbReference type="GO" id="GO:0005506">
    <property type="term" value="F:iron ion binding"/>
    <property type="evidence" value="ECO:0007669"/>
    <property type="project" value="InterPro"/>
</dbReference>
<keyword evidence="4" id="KW-0479">Metal-binding</keyword>
<dbReference type="GO" id="GO:0034650">
    <property type="term" value="P:cortisol metabolic process"/>
    <property type="evidence" value="ECO:0007669"/>
    <property type="project" value="TreeGrafter"/>
</dbReference>
<feature type="non-terminal residue" evidence="8">
    <location>
        <position position="214"/>
    </location>
</feature>
<reference evidence="8 9" key="1">
    <citation type="submission" date="2024-04" db="EMBL/GenBank/DDBJ databases">
        <authorList>
            <consortium name="Genoscope - CEA"/>
            <person name="William W."/>
        </authorList>
    </citation>
    <scope>NUCLEOTIDE SEQUENCE [LARGE SCALE GENOMIC DNA]</scope>
</reference>
<evidence type="ECO:0000256" key="5">
    <source>
        <dbReference type="ARBA" id="ARBA00023002"/>
    </source>
</evidence>
<comment type="caution">
    <text evidence="8">The sequence shown here is derived from an EMBL/GenBank/DDBJ whole genome shotgun (WGS) entry which is preliminary data.</text>
</comment>
<dbReference type="GO" id="GO:0020037">
    <property type="term" value="F:heme binding"/>
    <property type="evidence" value="ECO:0007669"/>
    <property type="project" value="InterPro"/>
</dbReference>
<proteinExistence type="inferred from homology"/>
<dbReference type="EMBL" id="CAXITT010000492">
    <property type="protein sequence ID" value="CAL1542571.1"/>
    <property type="molecule type" value="Genomic_DNA"/>
</dbReference>
<dbReference type="GO" id="GO:0006704">
    <property type="term" value="P:glucocorticoid biosynthetic process"/>
    <property type="evidence" value="ECO:0007669"/>
    <property type="project" value="TreeGrafter"/>
</dbReference>
<keyword evidence="9" id="KW-1185">Reference proteome</keyword>
<dbReference type="Gene3D" id="1.10.630.10">
    <property type="entry name" value="Cytochrome P450"/>
    <property type="match status" value="1"/>
</dbReference>
<keyword evidence="7" id="KW-0503">Monooxygenase</keyword>
<evidence type="ECO:0000256" key="2">
    <source>
        <dbReference type="ARBA" id="ARBA00010617"/>
    </source>
</evidence>
<organism evidence="8 9">
    <name type="scientific">Lymnaea stagnalis</name>
    <name type="common">Great pond snail</name>
    <name type="synonym">Helix stagnalis</name>
    <dbReference type="NCBI Taxonomy" id="6523"/>
    <lineage>
        <taxon>Eukaryota</taxon>
        <taxon>Metazoa</taxon>
        <taxon>Spiralia</taxon>
        <taxon>Lophotrochozoa</taxon>
        <taxon>Mollusca</taxon>
        <taxon>Gastropoda</taxon>
        <taxon>Heterobranchia</taxon>
        <taxon>Euthyneura</taxon>
        <taxon>Panpulmonata</taxon>
        <taxon>Hygrophila</taxon>
        <taxon>Lymnaeoidea</taxon>
        <taxon>Lymnaeidae</taxon>
        <taxon>Lymnaea</taxon>
    </lineage>
</organism>
<evidence type="ECO:0000256" key="4">
    <source>
        <dbReference type="ARBA" id="ARBA00022723"/>
    </source>
</evidence>
<name>A0AAV2I724_LYMST</name>
<gene>
    <name evidence="8" type="ORF">GSLYS_00016105001</name>
</gene>
<dbReference type="InterPro" id="IPR050479">
    <property type="entry name" value="CYP11_CYP27_families"/>
</dbReference>
<keyword evidence="5" id="KW-0560">Oxidoreductase</keyword>
<keyword evidence="6" id="KW-0408">Iron</keyword>
<dbReference type="AlphaFoldDB" id="A0AAV2I724"/>
<accession>A0AAV2I724</accession>